<keyword evidence="3" id="KW-1185">Reference proteome</keyword>
<dbReference type="Gene3D" id="1.10.287.1060">
    <property type="entry name" value="ESAT-6-like"/>
    <property type="match status" value="1"/>
</dbReference>
<proteinExistence type="predicted"/>
<sequence length="113" mass="12066">MANASTTVDIAGMRAAQPHFEQALSEVGRAHSSMQDQATTLESSWTSDSDGAAPAFIGALNTWLENCEKVRQALQVVTDKLEANTGNYQHVQTNTSDVANHMQQAMSAGLPGF</sequence>
<dbReference type="InterPro" id="IPR010310">
    <property type="entry name" value="T7SS_ESAT-6-like"/>
</dbReference>
<name>G8WNP7_STREN</name>
<dbReference type="HOGENOM" id="CLU_2132059_0_0_11"/>
<protein>
    <recommendedName>
        <fullName evidence="4">WXG100 family type VII secretion target</fullName>
    </recommendedName>
</protein>
<dbReference type="AlphaFoldDB" id="G8WNP7"/>
<dbReference type="Pfam" id="PF06013">
    <property type="entry name" value="WXG100"/>
    <property type="match status" value="1"/>
</dbReference>
<gene>
    <name evidence="2" type="ordered locus">SCATT_04380</name>
</gene>
<dbReference type="RefSeq" id="WP_014627321.1">
    <property type="nucleotide sequence ID" value="NC_016111.1"/>
</dbReference>
<feature type="region of interest" description="Disordered" evidence="1">
    <location>
        <begin position="25"/>
        <end position="50"/>
    </location>
</feature>
<organism evidence="2 3">
    <name type="scientific">Streptantibioticus cattleyicolor (strain ATCC 35852 / DSM 46488 / JCM 4925 / NBRC 14057 / NRRL 8057)</name>
    <name type="common">Streptomyces cattleya</name>
    <dbReference type="NCBI Taxonomy" id="1003195"/>
    <lineage>
        <taxon>Bacteria</taxon>
        <taxon>Bacillati</taxon>
        <taxon>Actinomycetota</taxon>
        <taxon>Actinomycetes</taxon>
        <taxon>Kitasatosporales</taxon>
        <taxon>Streptomycetaceae</taxon>
        <taxon>Streptantibioticus</taxon>
    </lineage>
</organism>
<evidence type="ECO:0000256" key="1">
    <source>
        <dbReference type="SAM" id="MobiDB-lite"/>
    </source>
</evidence>
<feature type="compositionally biased region" description="Polar residues" evidence="1">
    <location>
        <begin position="32"/>
        <end position="49"/>
    </location>
</feature>
<evidence type="ECO:0008006" key="4">
    <source>
        <dbReference type="Google" id="ProtNLM"/>
    </source>
</evidence>
<accession>G8WNP7</accession>
<evidence type="ECO:0000313" key="2">
    <source>
        <dbReference type="EMBL" id="AEW92809.1"/>
    </source>
</evidence>
<dbReference type="SUPFAM" id="SSF140453">
    <property type="entry name" value="EsxAB dimer-like"/>
    <property type="match status" value="1"/>
</dbReference>
<dbReference type="KEGG" id="scy:SCATT_04380"/>
<dbReference type="PATRIC" id="fig|1003195.29.peg.433"/>
<dbReference type="Proteomes" id="UP000007842">
    <property type="component" value="Chromosome"/>
</dbReference>
<evidence type="ECO:0000313" key="3">
    <source>
        <dbReference type="Proteomes" id="UP000007842"/>
    </source>
</evidence>
<reference evidence="3" key="1">
    <citation type="submission" date="2011-12" db="EMBL/GenBank/DDBJ databases">
        <title>Complete genome sequence of Streptomyces cattleya strain DSM 46488.</title>
        <authorList>
            <person name="Ou H.-Y."/>
            <person name="Li P."/>
            <person name="Zhao C."/>
            <person name="O'Hagan D."/>
            <person name="Deng Z."/>
        </authorList>
    </citation>
    <scope>NUCLEOTIDE SEQUENCE [LARGE SCALE GENOMIC DNA]</scope>
    <source>
        <strain evidence="3">ATCC 35852 / DSM 46488 / JCM 4925 / NBRC 14057 / NRRL 8057</strain>
    </source>
</reference>
<dbReference type="EMBL" id="CP003219">
    <property type="protein sequence ID" value="AEW92809.1"/>
    <property type="molecule type" value="Genomic_DNA"/>
</dbReference>
<dbReference type="STRING" id="1003195.SCATT_04380"/>
<dbReference type="InterPro" id="IPR036689">
    <property type="entry name" value="ESAT-6-like_sf"/>
</dbReference>